<dbReference type="OrthoDB" id="2501121at2759"/>
<sequence length="617" mass="67109">MDKDRTEPRPAAPRDHAPPDQSTSSSSLPPMPPQQLPGVFPPPPNLDDILRAASTRAPPSPTSRARRPPMTTERPDERCFTTTRQTNARRALGREPAVTMYCYINMRNALEDLVPVPGHPTAFLARDAPPVDQLPALKKRPVVVDAPEGTPEYRWPWLDGRFVYVARGRDNVARHMREMGGVSGEAPRAPAAAAVAPAKEGEPAPSPAPDASPTLAAAAAAAEAPPASPSGRTKRKLMPHAVVVEGERVGAWDTMRRIEERVAKQEADKVLPGKREERMLRRAMGFEDDSSETLISLSDAYSSSLQRLHVHLVRIYSPGLKNLARLPAIWTDGTARDMCDTVTTRLGDGSAFKLVGRMWDSLGSVQQQLEERKRRRRGGGGGPGEADPFGGTQPPVVGGGGGGGGPGFPPLPPLPPPAGAPRATEGEQAGSAAGEGAPRGPRDELPQDRRHYVHDVRYYQACTERPRRCLFPDQDDRRPVYPVINASQSFNSSLFAPAITVDGRMAFTHLSPDEQRAKYLAEQEQDKQGVAAGQQEHEEEEEEQAEEPKRRAYPLLADPSRPDRRQLVAGLDGAPLLSHLSPEEQHADWLKGQEEERGGKDKKVQAEKVGATGETED</sequence>
<organism evidence="2 3">
    <name type="scientific">Rhodotorula graminis (strain WP1)</name>
    <dbReference type="NCBI Taxonomy" id="578459"/>
    <lineage>
        <taxon>Eukaryota</taxon>
        <taxon>Fungi</taxon>
        <taxon>Dikarya</taxon>
        <taxon>Basidiomycota</taxon>
        <taxon>Pucciniomycotina</taxon>
        <taxon>Microbotryomycetes</taxon>
        <taxon>Sporidiobolales</taxon>
        <taxon>Sporidiobolaceae</taxon>
        <taxon>Rhodotorula</taxon>
    </lineage>
</organism>
<dbReference type="GeneID" id="28975918"/>
<feature type="region of interest" description="Disordered" evidence="1">
    <location>
        <begin position="1"/>
        <end position="76"/>
    </location>
</feature>
<feature type="compositionally biased region" description="Basic and acidic residues" evidence="1">
    <location>
        <begin position="440"/>
        <end position="452"/>
    </location>
</feature>
<evidence type="ECO:0000256" key="1">
    <source>
        <dbReference type="SAM" id="MobiDB-lite"/>
    </source>
</evidence>
<feature type="region of interest" description="Disordered" evidence="1">
    <location>
        <begin position="520"/>
        <end position="617"/>
    </location>
</feature>
<dbReference type="Proteomes" id="UP000053890">
    <property type="component" value="Unassembled WGS sequence"/>
</dbReference>
<proteinExistence type="predicted"/>
<dbReference type="AlphaFoldDB" id="A0A194SF96"/>
<dbReference type="EMBL" id="KQ474073">
    <property type="protein sequence ID" value="KPV78246.1"/>
    <property type="molecule type" value="Genomic_DNA"/>
</dbReference>
<dbReference type="RefSeq" id="XP_018274295.1">
    <property type="nucleotide sequence ID" value="XM_018415470.1"/>
</dbReference>
<feature type="compositionally biased region" description="Basic and acidic residues" evidence="1">
    <location>
        <begin position="581"/>
        <end position="606"/>
    </location>
</feature>
<reference evidence="2 3" key="1">
    <citation type="journal article" date="2015" name="Front. Microbiol.">
        <title>Genome sequence of the plant growth promoting endophytic yeast Rhodotorula graminis WP1.</title>
        <authorList>
            <person name="Firrincieli A."/>
            <person name="Otillar R."/>
            <person name="Salamov A."/>
            <person name="Schmutz J."/>
            <person name="Khan Z."/>
            <person name="Redman R.S."/>
            <person name="Fleck N.D."/>
            <person name="Lindquist E."/>
            <person name="Grigoriev I.V."/>
            <person name="Doty S.L."/>
        </authorList>
    </citation>
    <scope>NUCLEOTIDE SEQUENCE [LARGE SCALE GENOMIC DNA]</scope>
    <source>
        <strain evidence="2 3">WP1</strain>
    </source>
</reference>
<evidence type="ECO:0000313" key="3">
    <source>
        <dbReference type="Proteomes" id="UP000053890"/>
    </source>
</evidence>
<name>A0A194SF96_RHOGW</name>
<feature type="compositionally biased region" description="Low complexity" evidence="1">
    <location>
        <begin position="185"/>
        <end position="198"/>
    </location>
</feature>
<feature type="compositionally biased region" description="Pro residues" evidence="1">
    <location>
        <begin position="29"/>
        <end position="45"/>
    </location>
</feature>
<gene>
    <name evidence="2" type="ORF">RHOBADRAFT_50737</name>
</gene>
<feature type="compositionally biased region" description="Basic and acidic residues" evidence="1">
    <location>
        <begin position="1"/>
        <end position="18"/>
    </location>
</feature>
<keyword evidence="3" id="KW-1185">Reference proteome</keyword>
<feature type="compositionally biased region" description="Gly residues" evidence="1">
    <location>
        <begin position="397"/>
        <end position="406"/>
    </location>
</feature>
<feature type="region of interest" description="Disordered" evidence="1">
    <location>
        <begin position="181"/>
        <end position="236"/>
    </location>
</feature>
<feature type="compositionally biased region" description="Low complexity" evidence="1">
    <location>
        <begin position="19"/>
        <end position="28"/>
    </location>
</feature>
<feature type="region of interest" description="Disordered" evidence="1">
    <location>
        <begin position="365"/>
        <end position="452"/>
    </location>
</feature>
<protein>
    <submittedName>
        <fullName evidence="2">Uncharacterized protein</fullName>
    </submittedName>
</protein>
<feature type="compositionally biased region" description="Low complexity" evidence="1">
    <location>
        <begin position="426"/>
        <end position="436"/>
    </location>
</feature>
<accession>A0A194SF96</accession>
<evidence type="ECO:0000313" key="2">
    <source>
        <dbReference type="EMBL" id="KPV78246.1"/>
    </source>
</evidence>
<feature type="compositionally biased region" description="Pro residues" evidence="1">
    <location>
        <begin position="407"/>
        <end position="419"/>
    </location>
</feature>
<feature type="compositionally biased region" description="Low complexity" evidence="1">
    <location>
        <begin position="211"/>
        <end position="225"/>
    </location>
</feature>